<gene>
    <name evidence="1" type="ORF">SteCoe_28062</name>
</gene>
<comment type="caution">
    <text evidence="1">The sequence shown here is derived from an EMBL/GenBank/DDBJ whole genome shotgun (WGS) entry which is preliminary data.</text>
</comment>
<organism evidence="1 2">
    <name type="scientific">Stentor coeruleus</name>
    <dbReference type="NCBI Taxonomy" id="5963"/>
    <lineage>
        <taxon>Eukaryota</taxon>
        <taxon>Sar</taxon>
        <taxon>Alveolata</taxon>
        <taxon>Ciliophora</taxon>
        <taxon>Postciliodesmatophora</taxon>
        <taxon>Heterotrichea</taxon>
        <taxon>Heterotrichida</taxon>
        <taxon>Stentoridae</taxon>
        <taxon>Stentor</taxon>
    </lineage>
</organism>
<keyword evidence="2" id="KW-1185">Reference proteome</keyword>
<protein>
    <submittedName>
        <fullName evidence="1">Uncharacterized protein</fullName>
    </submittedName>
</protein>
<accession>A0A1R2B9L5</accession>
<reference evidence="1 2" key="1">
    <citation type="submission" date="2016-11" db="EMBL/GenBank/DDBJ databases">
        <title>The macronuclear genome of Stentor coeruleus: a giant cell with tiny introns.</title>
        <authorList>
            <person name="Slabodnick M."/>
            <person name="Ruby J.G."/>
            <person name="Reiff S.B."/>
            <person name="Swart E.C."/>
            <person name="Gosai S."/>
            <person name="Prabakaran S."/>
            <person name="Witkowska E."/>
            <person name="Larue G.E."/>
            <person name="Fisher S."/>
            <person name="Freeman R.M."/>
            <person name="Gunawardena J."/>
            <person name="Chu W."/>
            <person name="Stover N.A."/>
            <person name="Gregory B.D."/>
            <person name="Nowacki M."/>
            <person name="Derisi J."/>
            <person name="Roy S.W."/>
            <person name="Marshall W.F."/>
            <person name="Sood P."/>
        </authorList>
    </citation>
    <scope>NUCLEOTIDE SEQUENCE [LARGE SCALE GENOMIC DNA]</scope>
    <source>
        <strain evidence="1">WM001</strain>
    </source>
</reference>
<evidence type="ECO:0000313" key="1">
    <source>
        <dbReference type="EMBL" id="OMJ73280.1"/>
    </source>
</evidence>
<dbReference type="AlphaFoldDB" id="A0A1R2B9L5"/>
<dbReference type="EMBL" id="MPUH01000833">
    <property type="protein sequence ID" value="OMJ73280.1"/>
    <property type="molecule type" value="Genomic_DNA"/>
</dbReference>
<dbReference type="Proteomes" id="UP000187209">
    <property type="component" value="Unassembled WGS sequence"/>
</dbReference>
<dbReference type="OrthoDB" id="322556at2759"/>
<name>A0A1R2B9L5_9CILI</name>
<sequence>MDNIVVDEADYLSINYSPLRVSGKKWRSTQKNESCSEKVRFVKDPTGTMAFISRNGLSVDCYRVNKLYKRALIRRNYGVFKSAQKLWELVNPFKLAGISEKVYSSLYTAIYKLLLKDNFDITVVERYINQDKKIDFWDKSWAGFSDFYDGLFELIDSNTHSQSTIEYAQLIKTMVLSLQDMKWSLNLNLYSKLHIQNDVKPCYHHWMIMYIKCQEKSFKKIDEVPNLIKLPNEIQVSERLLVKKPAKPVDRENFNLRKLEQMMNVQLLKEFKHGLRCTTQSHARLKTFEKKPNTFYSNYLDKISPLSSMIKQTRTRPNVLEKVIDGRKTLNFKSLTQKDLFL</sequence>
<evidence type="ECO:0000313" key="2">
    <source>
        <dbReference type="Proteomes" id="UP000187209"/>
    </source>
</evidence>
<proteinExistence type="predicted"/>